<proteinExistence type="predicted"/>
<dbReference type="OrthoDB" id="9997739at2759"/>
<dbReference type="SUPFAM" id="SSF54695">
    <property type="entry name" value="POZ domain"/>
    <property type="match status" value="1"/>
</dbReference>
<dbReference type="Proteomes" id="UP000566819">
    <property type="component" value="Unassembled WGS sequence"/>
</dbReference>
<dbReference type="Gene3D" id="3.30.710.10">
    <property type="entry name" value="Potassium Channel Kv1.1, Chain A"/>
    <property type="match status" value="1"/>
</dbReference>
<gene>
    <name evidence="3" type="ORF">G7Y89_g3366</name>
</gene>
<dbReference type="PROSITE" id="PS50097">
    <property type="entry name" value="BTB"/>
    <property type="match status" value="1"/>
</dbReference>
<dbReference type="AlphaFoldDB" id="A0A8H4W591"/>
<accession>A0A8H4W591</accession>
<evidence type="ECO:0000313" key="4">
    <source>
        <dbReference type="Proteomes" id="UP000566819"/>
    </source>
</evidence>
<sequence length="348" mass="38458">MPASFQQILNSRIFKFIIGEEIDGKATEFFVHEDAVAQLSPSLRALMKGEMEEAQMGCTIWEDVSKETFERFAQFAYTGDYTVPEARKRIVVEKGSTTNDSTPAVSLSNLNEVSAVPSEKKVEEPTIATISEDVLGEVGIGLGSSSSSKKMKMKKLKKGKSIRKPSFFEDDEPPPIEPPVEIPAEEPTSPSPISRREKYPYFPGPRLVVDFKDLGYPLLAPLNNYEHTTSSTLTFDQIFDPSLSCSCIFLAHASLFFLANYRQIDTLKSLTLHKLHTTLCAFRLTETNASDIVDLARYVYVQEGDVGGEIRNMVCQLMAMNAVVLCCSEGFMEVARGGGTVCAGFLQV</sequence>
<name>A0A8H4W591_9HELO</name>
<dbReference type="PANTHER" id="PTHR47843">
    <property type="entry name" value="BTB DOMAIN-CONTAINING PROTEIN-RELATED"/>
    <property type="match status" value="1"/>
</dbReference>
<comment type="caution">
    <text evidence="3">The sequence shown here is derived from an EMBL/GenBank/DDBJ whole genome shotgun (WGS) entry which is preliminary data.</text>
</comment>
<feature type="compositionally biased region" description="Basic residues" evidence="1">
    <location>
        <begin position="153"/>
        <end position="163"/>
    </location>
</feature>
<keyword evidence="4" id="KW-1185">Reference proteome</keyword>
<evidence type="ECO:0000259" key="2">
    <source>
        <dbReference type="PROSITE" id="PS50097"/>
    </source>
</evidence>
<reference evidence="3 4" key="1">
    <citation type="submission" date="2020-03" db="EMBL/GenBank/DDBJ databases">
        <title>Draft Genome Sequence of Cudoniella acicularis.</title>
        <authorList>
            <person name="Buettner E."/>
            <person name="Kellner H."/>
        </authorList>
    </citation>
    <scope>NUCLEOTIDE SEQUENCE [LARGE SCALE GENOMIC DNA]</scope>
    <source>
        <strain evidence="3 4">DSM 108380</strain>
    </source>
</reference>
<feature type="region of interest" description="Disordered" evidence="1">
    <location>
        <begin position="153"/>
        <end position="196"/>
    </location>
</feature>
<evidence type="ECO:0000256" key="1">
    <source>
        <dbReference type="SAM" id="MobiDB-lite"/>
    </source>
</evidence>
<organism evidence="3 4">
    <name type="scientific">Cudoniella acicularis</name>
    <dbReference type="NCBI Taxonomy" id="354080"/>
    <lineage>
        <taxon>Eukaryota</taxon>
        <taxon>Fungi</taxon>
        <taxon>Dikarya</taxon>
        <taxon>Ascomycota</taxon>
        <taxon>Pezizomycotina</taxon>
        <taxon>Leotiomycetes</taxon>
        <taxon>Helotiales</taxon>
        <taxon>Tricladiaceae</taxon>
        <taxon>Cudoniella</taxon>
    </lineage>
</organism>
<protein>
    <recommendedName>
        <fullName evidence="2">BTB domain-containing protein</fullName>
    </recommendedName>
</protein>
<evidence type="ECO:0000313" key="3">
    <source>
        <dbReference type="EMBL" id="KAF4634738.1"/>
    </source>
</evidence>
<feature type="domain" description="BTB" evidence="2">
    <location>
        <begin position="22"/>
        <end position="85"/>
    </location>
</feature>
<dbReference type="InterPro" id="IPR000210">
    <property type="entry name" value="BTB/POZ_dom"/>
</dbReference>
<dbReference type="EMBL" id="JAAMPI010000163">
    <property type="protein sequence ID" value="KAF4634738.1"/>
    <property type="molecule type" value="Genomic_DNA"/>
</dbReference>
<dbReference type="InterPro" id="IPR011333">
    <property type="entry name" value="SKP1/BTB/POZ_sf"/>
</dbReference>